<sequence>MKIVLFEDEQLAAEALQSIIQRLRPEPTVLAILGSVEEAVPWLQLHPSPDLIFCDIHLSDGNSFEIFKQVEVKCPVIFTTAYNQYAIEAFQVNSIDYLLKPIKPDEVAKALKKHEELRSHHLAQSLGNLQQLVQAPQVQPQQSIKSRFMVKSGQAIKAIPVEEVAYFLAEEGVVFLVTFQGKRFIINNTLDQLEEQLDQQAFFRVNRHLTVHINAVQEVRPYFKGRLSLLLNPPAATDQVVSSNRAPAFRQWLDL</sequence>
<feature type="modified residue" description="4-aspartylphosphate" evidence="1">
    <location>
        <position position="55"/>
    </location>
</feature>
<feature type="domain" description="Response regulatory" evidence="2">
    <location>
        <begin position="2"/>
        <end position="115"/>
    </location>
</feature>
<keyword evidence="5" id="KW-1185">Reference proteome</keyword>
<comment type="caution">
    <text evidence="4">The sequence shown here is derived from an EMBL/GenBank/DDBJ whole genome shotgun (WGS) entry which is preliminary data.</text>
</comment>
<proteinExistence type="predicted"/>
<dbReference type="SMART" id="SM00448">
    <property type="entry name" value="REC"/>
    <property type="match status" value="1"/>
</dbReference>
<organism evidence="4 5">
    <name type="scientific">Pontibacter ruber</name>
    <dbReference type="NCBI Taxonomy" id="1343895"/>
    <lineage>
        <taxon>Bacteria</taxon>
        <taxon>Pseudomonadati</taxon>
        <taxon>Bacteroidota</taxon>
        <taxon>Cytophagia</taxon>
        <taxon>Cytophagales</taxon>
        <taxon>Hymenobacteraceae</taxon>
        <taxon>Pontibacter</taxon>
    </lineage>
</organism>
<dbReference type="EMBL" id="JBHUIM010000002">
    <property type="protein sequence ID" value="MFD2247427.1"/>
    <property type="molecule type" value="Genomic_DNA"/>
</dbReference>
<dbReference type="Pfam" id="PF00072">
    <property type="entry name" value="Response_reg"/>
    <property type="match status" value="1"/>
</dbReference>
<dbReference type="SUPFAM" id="SSF52172">
    <property type="entry name" value="CheY-like"/>
    <property type="match status" value="1"/>
</dbReference>
<dbReference type="InterPro" id="IPR046947">
    <property type="entry name" value="LytR-like"/>
</dbReference>
<keyword evidence="1" id="KW-0597">Phosphoprotein</keyword>
<dbReference type="InterPro" id="IPR011006">
    <property type="entry name" value="CheY-like_superfamily"/>
</dbReference>
<dbReference type="Pfam" id="PF04397">
    <property type="entry name" value="LytTR"/>
    <property type="match status" value="1"/>
</dbReference>
<name>A0ABW5CYH4_9BACT</name>
<dbReference type="RefSeq" id="WP_250430359.1">
    <property type="nucleotide sequence ID" value="NZ_JALPRR010000003.1"/>
</dbReference>
<dbReference type="Proteomes" id="UP001597374">
    <property type="component" value="Unassembled WGS sequence"/>
</dbReference>
<evidence type="ECO:0000259" key="3">
    <source>
        <dbReference type="PROSITE" id="PS50930"/>
    </source>
</evidence>
<dbReference type="PROSITE" id="PS50110">
    <property type="entry name" value="RESPONSE_REGULATORY"/>
    <property type="match status" value="1"/>
</dbReference>
<gene>
    <name evidence="4" type="ORF">ACFSKP_14260</name>
</gene>
<dbReference type="PROSITE" id="PS50930">
    <property type="entry name" value="HTH_LYTTR"/>
    <property type="match status" value="1"/>
</dbReference>
<evidence type="ECO:0000313" key="4">
    <source>
        <dbReference type="EMBL" id="MFD2247427.1"/>
    </source>
</evidence>
<accession>A0ABW5CYH4</accession>
<reference evidence="5" key="1">
    <citation type="journal article" date="2019" name="Int. J. Syst. Evol. Microbiol.">
        <title>The Global Catalogue of Microorganisms (GCM) 10K type strain sequencing project: providing services to taxonomists for standard genome sequencing and annotation.</title>
        <authorList>
            <consortium name="The Broad Institute Genomics Platform"/>
            <consortium name="The Broad Institute Genome Sequencing Center for Infectious Disease"/>
            <person name="Wu L."/>
            <person name="Ma J."/>
        </authorList>
    </citation>
    <scope>NUCLEOTIDE SEQUENCE [LARGE SCALE GENOMIC DNA]</scope>
    <source>
        <strain evidence="5">CGMCC 4.1782</strain>
    </source>
</reference>
<dbReference type="Gene3D" id="3.40.50.2300">
    <property type="match status" value="1"/>
</dbReference>
<dbReference type="SMART" id="SM00850">
    <property type="entry name" value="LytTR"/>
    <property type="match status" value="1"/>
</dbReference>
<evidence type="ECO:0000256" key="1">
    <source>
        <dbReference type="PROSITE-ProRule" id="PRU00169"/>
    </source>
</evidence>
<dbReference type="PANTHER" id="PTHR37299">
    <property type="entry name" value="TRANSCRIPTIONAL REGULATOR-RELATED"/>
    <property type="match status" value="1"/>
</dbReference>
<protein>
    <submittedName>
        <fullName evidence="4">LytR/AlgR family response regulator transcription factor</fullName>
    </submittedName>
</protein>
<evidence type="ECO:0000259" key="2">
    <source>
        <dbReference type="PROSITE" id="PS50110"/>
    </source>
</evidence>
<dbReference type="PANTHER" id="PTHR37299:SF1">
    <property type="entry name" value="STAGE 0 SPORULATION PROTEIN A HOMOLOG"/>
    <property type="match status" value="1"/>
</dbReference>
<dbReference type="InterPro" id="IPR001789">
    <property type="entry name" value="Sig_transdc_resp-reg_receiver"/>
</dbReference>
<dbReference type="Gene3D" id="2.40.50.1020">
    <property type="entry name" value="LytTr DNA-binding domain"/>
    <property type="match status" value="1"/>
</dbReference>
<evidence type="ECO:0000313" key="5">
    <source>
        <dbReference type="Proteomes" id="UP001597374"/>
    </source>
</evidence>
<feature type="domain" description="HTH LytTR-type" evidence="3">
    <location>
        <begin position="148"/>
        <end position="255"/>
    </location>
</feature>
<dbReference type="InterPro" id="IPR007492">
    <property type="entry name" value="LytTR_DNA-bd_dom"/>
</dbReference>